<dbReference type="EMBL" id="JAPFFF010000003">
    <property type="protein sequence ID" value="KAK8895079.1"/>
    <property type="molecule type" value="Genomic_DNA"/>
</dbReference>
<evidence type="ECO:0000256" key="2">
    <source>
        <dbReference type="ARBA" id="ARBA00022679"/>
    </source>
</evidence>
<dbReference type="InterPro" id="IPR017441">
    <property type="entry name" value="Protein_kinase_ATP_BS"/>
</dbReference>
<dbReference type="SUPFAM" id="SSF82615">
    <property type="entry name" value="Polo-box domain"/>
    <property type="match status" value="2"/>
</dbReference>
<name>A0ABR2KVF4_9EUKA</name>
<feature type="binding site" evidence="7">
    <location>
        <position position="61"/>
    </location>
    <ligand>
        <name>ATP</name>
        <dbReference type="ChEBI" id="CHEBI:30616"/>
    </ligand>
</feature>
<evidence type="ECO:0000259" key="9">
    <source>
        <dbReference type="PROSITE" id="PS50011"/>
    </source>
</evidence>
<dbReference type="PANTHER" id="PTHR24345:SF0">
    <property type="entry name" value="CELL CYCLE SERINE_THREONINE-PROTEIN KINASE CDC5_MSD2"/>
    <property type="match status" value="1"/>
</dbReference>
<comment type="similarity">
    <text evidence="8">Belongs to the protein kinase superfamily. Ser/Thr protein kinase family. CDC5/Polo subfamily.</text>
</comment>
<dbReference type="InterPro" id="IPR033695">
    <property type="entry name" value="POLO_box_2"/>
</dbReference>
<dbReference type="SMART" id="SM00220">
    <property type="entry name" value="S_TKc"/>
    <property type="match status" value="1"/>
</dbReference>
<evidence type="ECO:0000256" key="3">
    <source>
        <dbReference type="ARBA" id="ARBA00022737"/>
    </source>
</evidence>
<keyword evidence="5 8" id="KW-0418">Kinase</keyword>
<dbReference type="InterPro" id="IPR008271">
    <property type="entry name" value="Ser/Thr_kinase_AS"/>
</dbReference>
<dbReference type="Pfam" id="PF00069">
    <property type="entry name" value="Pkinase"/>
    <property type="match status" value="1"/>
</dbReference>
<accession>A0ABR2KVF4</accession>
<evidence type="ECO:0000256" key="5">
    <source>
        <dbReference type="ARBA" id="ARBA00022777"/>
    </source>
</evidence>
<evidence type="ECO:0000313" key="12">
    <source>
        <dbReference type="Proteomes" id="UP001470230"/>
    </source>
</evidence>
<dbReference type="CDD" id="cd13117">
    <property type="entry name" value="POLO_box_2"/>
    <property type="match status" value="1"/>
</dbReference>
<sequence length="542" mass="63137">MQRNVHVPLILYHQHKDGTVSTYKRHEELGRGGFATAYRVTEQSTGKAYALKAISRERVAKPKSLEKLKSEISIQKSLDHPNILKSYDSFEDSSNYYILVELCPGHSVRDLVKRSGYLSETETARILRDVMAGLCYLHDNRIIHRDLKLENFLVGSDGKIKIADFGLSAKLDYDDERKYTVCGTPNYLSPELLTSASKGHSYEVDIWAIGVCAFAMLTGHPPFETTRTKLTYEHIKNCQYHFPSDIRISPTAKDFIRIILQINPERRPNAQDVSLHPFLQIQKQVLKENKPPIINKNHEEYKPKEHEMKPLKKQQPFVEQLKNEQDAQNHLQNNILIQNPLNKHQEELEEITVPKHFVARFCDHSDRYGLGYMLVDGTVGACFNDYSRMVMDPFETFVQYWADYQVTTPEIMDPKTGPEQKKLSLLRRFSESLKRTKSMFELPDHQYNQSNPMHHVKYWMRNDDATLFRMEDRNIQVNFNDRTKLLIFWNTKKMIMIHSIKETGKLLTLNDVNNMNPMRDEKKRFNVAKVMLAEMSGRKVIA</sequence>
<organism evidence="11 12">
    <name type="scientific">Tritrichomonas musculus</name>
    <dbReference type="NCBI Taxonomy" id="1915356"/>
    <lineage>
        <taxon>Eukaryota</taxon>
        <taxon>Metamonada</taxon>
        <taxon>Parabasalia</taxon>
        <taxon>Tritrichomonadida</taxon>
        <taxon>Tritrichomonadidae</taxon>
        <taxon>Tritrichomonas</taxon>
    </lineage>
</organism>
<feature type="domain" description="POLO box" evidence="10">
    <location>
        <begin position="357"/>
        <end position="435"/>
    </location>
</feature>
<keyword evidence="2 8" id="KW-0808">Transferase</keyword>
<keyword evidence="12" id="KW-1185">Reference proteome</keyword>
<dbReference type="PROSITE" id="PS50011">
    <property type="entry name" value="PROTEIN_KINASE_DOM"/>
    <property type="match status" value="1"/>
</dbReference>
<keyword evidence="3" id="KW-0677">Repeat</keyword>
<dbReference type="InterPro" id="IPR036947">
    <property type="entry name" value="POLO_box_dom_sf"/>
</dbReference>
<evidence type="ECO:0000259" key="10">
    <source>
        <dbReference type="PROSITE" id="PS50078"/>
    </source>
</evidence>
<evidence type="ECO:0000256" key="1">
    <source>
        <dbReference type="ARBA" id="ARBA00022527"/>
    </source>
</evidence>
<proteinExistence type="inferred from homology"/>
<feature type="domain" description="Protein kinase" evidence="9">
    <location>
        <begin position="23"/>
        <end position="279"/>
    </location>
</feature>
<comment type="caution">
    <text evidence="11">The sequence shown here is derived from an EMBL/GenBank/DDBJ whole genome shotgun (WGS) entry which is preliminary data.</text>
</comment>
<evidence type="ECO:0000256" key="8">
    <source>
        <dbReference type="RuleBase" id="RU361162"/>
    </source>
</evidence>
<comment type="catalytic activity">
    <reaction evidence="8">
        <text>L-threonyl-[protein] + ATP = O-phospho-L-threonyl-[protein] + ADP + H(+)</text>
        <dbReference type="Rhea" id="RHEA:46608"/>
        <dbReference type="Rhea" id="RHEA-COMP:11060"/>
        <dbReference type="Rhea" id="RHEA-COMP:11605"/>
        <dbReference type="ChEBI" id="CHEBI:15378"/>
        <dbReference type="ChEBI" id="CHEBI:30013"/>
        <dbReference type="ChEBI" id="CHEBI:30616"/>
        <dbReference type="ChEBI" id="CHEBI:61977"/>
        <dbReference type="ChEBI" id="CHEBI:456216"/>
        <dbReference type="EC" id="2.7.11.21"/>
    </reaction>
</comment>
<dbReference type="Proteomes" id="UP001470230">
    <property type="component" value="Unassembled WGS sequence"/>
</dbReference>
<keyword evidence="6 7" id="KW-0067">ATP-binding</keyword>
<dbReference type="InterPro" id="IPR000959">
    <property type="entry name" value="POLO_box_dom"/>
</dbReference>
<evidence type="ECO:0000256" key="6">
    <source>
        <dbReference type="ARBA" id="ARBA00022840"/>
    </source>
</evidence>
<dbReference type="PROSITE" id="PS00108">
    <property type="entry name" value="PROTEIN_KINASE_ST"/>
    <property type="match status" value="1"/>
</dbReference>
<dbReference type="Gene3D" id="1.10.510.10">
    <property type="entry name" value="Transferase(Phosphotransferase) domain 1"/>
    <property type="match status" value="1"/>
</dbReference>
<dbReference type="PANTHER" id="PTHR24345">
    <property type="entry name" value="SERINE/THREONINE-PROTEIN KINASE PLK"/>
    <property type="match status" value="1"/>
</dbReference>
<dbReference type="InterPro" id="IPR011009">
    <property type="entry name" value="Kinase-like_dom_sf"/>
</dbReference>
<dbReference type="PROSITE" id="PS50078">
    <property type="entry name" value="POLO_BOX"/>
    <property type="match status" value="1"/>
</dbReference>
<dbReference type="EC" id="2.7.11.21" evidence="8"/>
<dbReference type="InterPro" id="IPR033701">
    <property type="entry name" value="POLO_box_1"/>
</dbReference>
<dbReference type="Pfam" id="PF00659">
    <property type="entry name" value="POLO_box"/>
    <property type="match status" value="2"/>
</dbReference>
<dbReference type="Gene3D" id="3.30.200.20">
    <property type="entry name" value="Phosphorylase Kinase, domain 1"/>
    <property type="match status" value="1"/>
</dbReference>
<dbReference type="CDD" id="cd13118">
    <property type="entry name" value="POLO_box_1"/>
    <property type="match status" value="1"/>
</dbReference>
<keyword evidence="1 8" id="KW-0723">Serine/threonine-protein kinase</keyword>
<dbReference type="Gene3D" id="3.30.1120.30">
    <property type="entry name" value="POLO box domain"/>
    <property type="match status" value="2"/>
</dbReference>
<dbReference type="PROSITE" id="PS00107">
    <property type="entry name" value="PROTEIN_KINASE_ATP"/>
    <property type="match status" value="1"/>
</dbReference>
<keyword evidence="4 7" id="KW-0547">Nucleotide-binding</keyword>
<evidence type="ECO:0000313" key="11">
    <source>
        <dbReference type="EMBL" id="KAK8895079.1"/>
    </source>
</evidence>
<evidence type="ECO:0000256" key="4">
    <source>
        <dbReference type="ARBA" id="ARBA00022741"/>
    </source>
</evidence>
<evidence type="ECO:0000256" key="7">
    <source>
        <dbReference type="PROSITE-ProRule" id="PRU10141"/>
    </source>
</evidence>
<dbReference type="SUPFAM" id="SSF56112">
    <property type="entry name" value="Protein kinase-like (PK-like)"/>
    <property type="match status" value="1"/>
</dbReference>
<gene>
    <name evidence="11" type="ORF">M9Y10_023521</name>
</gene>
<protein>
    <recommendedName>
        <fullName evidence="8">Serine/threonine-protein kinase PLK</fullName>
        <ecNumber evidence="8">2.7.11.21</ecNumber>
    </recommendedName>
    <alternativeName>
        <fullName evidence="8">Polo-like kinase</fullName>
    </alternativeName>
</protein>
<reference evidence="11 12" key="1">
    <citation type="submission" date="2024-04" db="EMBL/GenBank/DDBJ databases">
        <title>Tritrichomonas musculus Genome.</title>
        <authorList>
            <person name="Alves-Ferreira E."/>
            <person name="Grigg M."/>
            <person name="Lorenzi H."/>
            <person name="Galac M."/>
        </authorList>
    </citation>
    <scope>NUCLEOTIDE SEQUENCE [LARGE SCALE GENOMIC DNA]</scope>
    <source>
        <strain evidence="11 12">EAF2021</strain>
    </source>
</reference>
<dbReference type="InterPro" id="IPR000719">
    <property type="entry name" value="Prot_kinase_dom"/>
</dbReference>